<comment type="caution">
    <text evidence="7">The sequence shown here is derived from an EMBL/GenBank/DDBJ whole genome shotgun (WGS) entry which is preliminary data.</text>
</comment>
<sequence>MTTAPARSRHDEGGAAVEPGGAARPWLVLSAVLAGSFLHTFDMMVISVAVPSIQEGLGAGTAATQWMLAGYTLPFALLLITFGRLGDAVGRRRMILLGSLSFSAASALCAVAADPAVLIAGRVWQGASAAALTPQVLPVIVLLFGGKRRGAALGAQAGVIALATVSGPLLGGLLLAADLGGLGWRTIFLLNLPVGLFTIVAVLRWYPRADTVTPGRPRLDMGSVVMASLGLLLLIFPLVQGPELGWSAGVFALMALAVPVLLATVRRQLRRSRGGRYPLIAMSLFRRRSFVAGGMANFLLIGGVSSFFLVFVVYLQSGLDYAPERIGIVSAAWAIAAAVASGATVPLARRVGRPMLVAGAALMAVAMAALGLTLGLRGEETSTWIISGLLALGGLGQGMLSPPLYNLTVTDVPKADVGSASGVFGMLTQVGAALGVAIVGAVFYGLLGGADSAAHYTRAMALTLVCHVACFLAVAVILQRFLPRPARRST</sequence>
<dbReference type="Proteomes" id="UP000182486">
    <property type="component" value="Unassembled WGS sequence"/>
</dbReference>
<feature type="transmembrane region" description="Helical" evidence="5">
    <location>
        <begin position="290"/>
        <end position="314"/>
    </location>
</feature>
<evidence type="ECO:0000256" key="5">
    <source>
        <dbReference type="SAM" id="Phobius"/>
    </source>
</evidence>
<evidence type="ECO:0000313" key="7">
    <source>
        <dbReference type="EMBL" id="OJF16149.1"/>
    </source>
</evidence>
<dbReference type="Gene3D" id="1.20.1720.10">
    <property type="entry name" value="Multidrug resistance protein D"/>
    <property type="match status" value="1"/>
</dbReference>
<evidence type="ECO:0000313" key="8">
    <source>
        <dbReference type="Proteomes" id="UP000182486"/>
    </source>
</evidence>
<evidence type="ECO:0000256" key="2">
    <source>
        <dbReference type="ARBA" id="ARBA00022692"/>
    </source>
</evidence>
<dbReference type="GO" id="GO:0022857">
    <property type="term" value="F:transmembrane transporter activity"/>
    <property type="evidence" value="ECO:0007669"/>
    <property type="project" value="InterPro"/>
</dbReference>
<feature type="transmembrane region" description="Helical" evidence="5">
    <location>
        <begin position="157"/>
        <end position="177"/>
    </location>
</feature>
<feature type="domain" description="Major facilitator superfamily (MFS) profile" evidence="6">
    <location>
        <begin position="28"/>
        <end position="487"/>
    </location>
</feature>
<keyword evidence="8" id="KW-1185">Reference proteome</keyword>
<dbReference type="InterPro" id="IPR020846">
    <property type="entry name" value="MFS_dom"/>
</dbReference>
<dbReference type="GO" id="GO:0005886">
    <property type="term" value="C:plasma membrane"/>
    <property type="evidence" value="ECO:0007669"/>
    <property type="project" value="UniProtKB-SubCell"/>
</dbReference>
<evidence type="ECO:0000259" key="6">
    <source>
        <dbReference type="PROSITE" id="PS50850"/>
    </source>
</evidence>
<feature type="transmembrane region" description="Helical" evidence="5">
    <location>
        <begin position="219"/>
        <end position="239"/>
    </location>
</feature>
<dbReference type="Pfam" id="PF07690">
    <property type="entry name" value="MFS_1"/>
    <property type="match status" value="1"/>
</dbReference>
<feature type="transmembrane region" description="Helical" evidence="5">
    <location>
        <begin position="62"/>
        <end position="82"/>
    </location>
</feature>
<feature type="transmembrane region" description="Helical" evidence="5">
    <location>
        <begin position="382"/>
        <end position="401"/>
    </location>
</feature>
<keyword evidence="3 5" id="KW-1133">Transmembrane helix</keyword>
<dbReference type="PANTHER" id="PTHR42718:SF39">
    <property type="entry name" value="ACTINORHODIN TRANSPORTER-RELATED"/>
    <property type="match status" value="1"/>
</dbReference>
<dbReference type="Gene3D" id="1.20.1250.20">
    <property type="entry name" value="MFS general substrate transporter like domains"/>
    <property type="match status" value="1"/>
</dbReference>
<reference evidence="7 8" key="1">
    <citation type="submission" date="2016-09" db="EMBL/GenBank/DDBJ databases">
        <title>Couchioplanes caeruleus draft genome sequence.</title>
        <authorList>
            <person name="Sheehan J."/>
            <person name="Caffrey P."/>
        </authorList>
    </citation>
    <scope>NUCLEOTIDE SEQUENCE [LARGE SCALE GENOMIC DNA]</scope>
    <source>
        <strain evidence="7 8">DSM 43634</strain>
    </source>
</reference>
<feature type="transmembrane region" description="Helical" evidence="5">
    <location>
        <begin position="125"/>
        <end position="145"/>
    </location>
</feature>
<gene>
    <name evidence="7" type="ORF">BG844_00505</name>
</gene>
<evidence type="ECO:0000256" key="1">
    <source>
        <dbReference type="ARBA" id="ARBA00004651"/>
    </source>
</evidence>
<protein>
    <submittedName>
        <fullName evidence="7">Drug resistance transporter</fullName>
    </submittedName>
</protein>
<name>A0A1K0FTL7_9ACTN</name>
<proteinExistence type="predicted"/>
<dbReference type="PRINTS" id="PR01036">
    <property type="entry name" value="TCRTETB"/>
</dbReference>
<dbReference type="InterPro" id="IPR036259">
    <property type="entry name" value="MFS_trans_sf"/>
</dbReference>
<organism evidence="7 8">
    <name type="scientific">Couchioplanes caeruleus subsp. caeruleus</name>
    <dbReference type="NCBI Taxonomy" id="56427"/>
    <lineage>
        <taxon>Bacteria</taxon>
        <taxon>Bacillati</taxon>
        <taxon>Actinomycetota</taxon>
        <taxon>Actinomycetes</taxon>
        <taxon>Micromonosporales</taxon>
        <taxon>Micromonosporaceae</taxon>
        <taxon>Couchioplanes</taxon>
    </lineage>
</organism>
<dbReference type="RefSeq" id="WP_071802697.1">
    <property type="nucleotide sequence ID" value="NZ_MEIA01000003.1"/>
</dbReference>
<keyword evidence="2 5" id="KW-0812">Transmembrane</keyword>
<feature type="transmembrane region" description="Helical" evidence="5">
    <location>
        <begin position="183"/>
        <end position="207"/>
    </location>
</feature>
<comment type="subcellular location">
    <subcellularLocation>
        <location evidence="1">Cell membrane</location>
        <topology evidence="1">Multi-pass membrane protein</topology>
    </subcellularLocation>
</comment>
<evidence type="ECO:0000256" key="4">
    <source>
        <dbReference type="ARBA" id="ARBA00023136"/>
    </source>
</evidence>
<dbReference type="PANTHER" id="PTHR42718">
    <property type="entry name" value="MAJOR FACILITATOR SUPERFAMILY MULTIDRUG TRANSPORTER MFSC"/>
    <property type="match status" value="1"/>
</dbReference>
<dbReference type="PROSITE" id="PS50850">
    <property type="entry name" value="MFS"/>
    <property type="match status" value="1"/>
</dbReference>
<feature type="transmembrane region" description="Helical" evidence="5">
    <location>
        <begin position="26"/>
        <end position="50"/>
    </location>
</feature>
<feature type="transmembrane region" description="Helical" evidence="5">
    <location>
        <begin position="94"/>
        <end position="113"/>
    </location>
</feature>
<feature type="transmembrane region" description="Helical" evidence="5">
    <location>
        <begin position="355"/>
        <end position="376"/>
    </location>
</feature>
<dbReference type="InterPro" id="IPR011701">
    <property type="entry name" value="MFS"/>
</dbReference>
<feature type="transmembrane region" description="Helical" evidence="5">
    <location>
        <begin position="422"/>
        <end position="447"/>
    </location>
</feature>
<dbReference type="SUPFAM" id="SSF103473">
    <property type="entry name" value="MFS general substrate transporter"/>
    <property type="match status" value="1"/>
</dbReference>
<keyword evidence="4 5" id="KW-0472">Membrane</keyword>
<feature type="transmembrane region" description="Helical" evidence="5">
    <location>
        <begin position="245"/>
        <end position="269"/>
    </location>
</feature>
<feature type="transmembrane region" description="Helical" evidence="5">
    <location>
        <begin position="459"/>
        <end position="478"/>
    </location>
</feature>
<dbReference type="EMBL" id="MEIA01000003">
    <property type="protein sequence ID" value="OJF16149.1"/>
    <property type="molecule type" value="Genomic_DNA"/>
</dbReference>
<evidence type="ECO:0000256" key="3">
    <source>
        <dbReference type="ARBA" id="ARBA00022989"/>
    </source>
</evidence>
<feature type="transmembrane region" description="Helical" evidence="5">
    <location>
        <begin position="326"/>
        <end position="348"/>
    </location>
</feature>
<accession>A0A1K0FTL7</accession>
<dbReference type="AlphaFoldDB" id="A0A1K0FTL7"/>